<keyword evidence="2" id="KW-0812">Transmembrane</keyword>
<dbReference type="RefSeq" id="WP_262398962.1">
    <property type="nucleotide sequence ID" value="NZ_JACRTB010000003.1"/>
</dbReference>
<feature type="transmembrane region" description="Helical" evidence="2">
    <location>
        <begin position="87"/>
        <end position="106"/>
    </location>
</feature>
<evidence type="ECO:0000313" key="4">
    <source>
        <dbReference type="EMBL" id="MBC8575316.1"/>
    </source>
</evidence>
<dbReference type="EMBL" id="JACRTB010000003">
    <property type="protein sequence ID" value="MBC8575316.1"/>
    <property type="molecule type" value="Genomic_DNA"/>
</dbReference>
<evidence type="ECO:0000256" key="2">
    <source>
        <dbReference type="SAM" id="Phobius"/>
    </source>
</evidence>
<feature type="transmembrane region" description="Helical" evidence="2">
    <location>
        <begin position="229"/>
        <end position="251"/>
    </location>
</feature>
<keyword evidence="5" id="KW-1185">Reference proteome</keyword>
<evidence type="ECO:0000313" key="5">
    <source>
        <dbReference type="Proteomes" id="UP000658131"/>
    </source>
</evidence>
<evidence type="ECO:0000259" key="3">
    <source>
        <dbReference type="Pfam" id="PF00892"/>
    </source>
</evidence>
<feature type="domain" description="EamA" evidence="3">
    <location>
        <begin position="5"/>
        <end position="132"/>
    </location>
</feature>
<keyword evidence="2" id="KW-1133">Transmembrane helix</keyword>
<dbReference type="InterPro" id="IPR000620">
    <property type="entry name" value="EamA_dom"/>
</dbReference>
<feature type="transmembrane region" description="Helical" evidence="2">
    <location>
        <begin position="118"/>
        <end position="133"/>
    </location>
</feature>
<feature type="transmembrane region" description="Helical" evidence="2">
    <location>
        <begin position="7"/>
        <end position="27"/>
    </location>
</feature>
<dbReference type="PANTHER" id="PTHR22911">
    <property type="entry name" value="ACYL-MALONYL CONDENSING ENZYME-RELATED"/>
    <property type="match status" value="1"/>
</dbReference>
<sequence>MTRNKGILYLALCAALWSTAGVFIKLIDWNSLVIGGFRSAIAAAVLWIVLWRRGTPRPVWNRSTLLTGLCLGGTTALFVMANKLTTAANAIVLQSANPVFVLLFCAMGRGQRITRRDLTVVAVVMLGVVLFFVDDLSPGGLLGNTVALLSAVLLAAAFLFASSAASLHETMSGVLIGHLLSALIGVPFLFLEPPVFTPVSVGAILFLGVFQLGIPYVLFSYAARVCPPLAISLIGMLEPIFSPIWVAIFVGEIPGPLALTGGVIVIITLCLWCACNARQAGNTGAPS</sequence>
<feature type="transmembrane region" description="Helical" evidence="2">
    <location>
        <begin position="33"/>
        <end position="51"/>
    </location>
</feature>
<feature type="domain" description="EamA" evidence="3">
    <location>
        <begin position="142"/>
        <end position="271"/>
    </location>
</feature>
<evidence type="ECO:0000256" key="1">
    <source>
        <dbReference type="ARBA" id="ARBA00007362"/>
    </source>
</evidence>
<reference evidence="4 5" key="1">
    <citation type="submission" date="2020-08" db="EMBL/GenBank/DDBJ databases">
        <title>Genome public.</title>
        <authorList>
            <person name="Liu C."/>
            <person name="Sun Q."/>
        </authorList>
    </citation>
    <scope>NUCLEOTIDE SEQUENCE [LARGE SCALE GENOMIC DNA]</scope>
    <source>
        <strain evidence="4 5">BX1</strain>
    </source>
</reference>
<gene>
    <name evidence="4" type="ORF">H8717_02670</name>
</gene>
<dbReference type="InterPro" id="IPR037185">
    <property type="entry name" value="EmrE-like"/>
</dbReference>
<name>A0ABR7NFY1_9FIRM</name>
<comment type="similarity">
    <text evidence="1">Belongs to the EamA transporter family.</text>
</comment>
<feature type="transmembrane region" description="Helical" evidence="2">
    <location>
        <begin position="173"/>
        <end position="191"/>
    </location>
</feature>
<accession>A0ABR7NFY1</accession>
<feature type="transmembrane region" description="Helical" evidence="2">
    <location>
        <begin position="257"/>
        <end position="275"/>
    </location>
</feature>
<feature type="transmembrane region" description="Helical" evidence="2">
    <location>
        <begin position="139"/>
        <end position="161"/>
    </location>
</feature>
<comment type="caution">
    <text evidence="4">The sequence shown here is derived from an EMBL/GenBank/DDBJ whole genome shotgun (WGS) entry which is preliminary data.</text>
</comment>
<feature type="transmembrane region" description="Helical" evidence="2">
    <location>
        <begin position="63"/>
        <end position="81"/>
    </location>
</feature>
<proteinExistence type="inferred from homology"/>
<organism evidence="4 5">
    <name type="scientific">Yanshouia hominis</name>
    <dbReference type="NCBI Taxonomy" id="2763673"/>
    <lineage>
        <taxon>Bacteria</taxon>
        <taxon>Bacillati</taxon>
        <taxon>Bacillota</taxon>
        <taxon>Clostridia</taxon>
        <taxon>Eubacteriales</taxon>
        <taxon>Oscillospiraceae</taxon>
        <taxon>Yanshouia</taxon>
    </lineage>
</organism>
<dbReference type="Proteomes" id="UP000658131">
    <property type="component" value="Unassembled WGS sequence"/>
</dbReference>
<dbReference type="SUPFAM" id="SSF103481">
    <property type="entry name" value="Multidrug resistance efflux transporter EmrE"/>
    <property type="match status" value="2"/>
</dbReference>
<dbReference type="Pfam" id="PF00892">
    <property type="entry name" value="EamA"/>
    <property type="match status" value="2"/>
</dbReference>
<keyword evidence="2" id="KW-0472">Membrane</keyword>
<protein>
    <submittedName>
        <fullName evidence="4">EamA family transporter</fullName>
    </submittedName>
</protein>
<feature type="transmembrane region" description="Helical" evidence="2">
    <location>
        <begin position="203"/>
        <end position="222"/>
    </location>
</feature>